<evidence type="ECO:0000313" key="3">
    <source>
        <dbReference type="Proteomes" id="UP000321389"/>
    </source>
</evidence>
<evidence type="ECO:0008006" key="4">
    <source>
        <dbReference type="Google" id="ProtNLM"/>
    </source>
</evidence>
<sequence>MKVGLVTSTAMHAVLLGFGLVTLSAPRAYETVEEEAVMVDTIPIEEWTRIQEGEKEAPARETPAPLPTERPEVVEEAQRAGENTVDTEVAPTPEPKPRPVETAALPEPPPEPAPQPDPEPEPAPAKAAEEKPAPVPATEVTPEPQPKQEVEPDPVAETVVAENPEAEATRLPDTAPTPEARPQPPQAQTAKAPERKDAQEPAEKQAANLAESSDELLDDVAALLNKEKPSGGGAKRSTREASLGAETRRNAEKLSRSEMDGLRQKLAGCWAIPAGIVDYELLKVSVRFQLDRAGNLEGRPEIIEGGASSGPGRIAAESAVRAVQKCEPFNLPSEKYDTWAEVIVHFDPSDMF</sequence>
<dbReference type="PRINTS" id="PR01217">
    <property type="entry name" value="PRICHEXTENSN"/>
</dbReference>
<dbReference type="EMBL" id="CP042301">
    <property type="protein sequence ID" value="QDY99965.1"/>
    <property type="molecule type" value="Genomic_DNA"/>
</dbReference>
<feature type="compositionally biased region" description="Basic and acidic residues" evidence="1">
    <location>
        <begin position="49"/>
        <end position="59"/>
    </location>
</feature>
<feature type="compositionally biased region" description="Basic and acidic residues" evidence="1">
    <location>
        <begin position="192"/>
        <end position="203"/>
    </location>
</feature>
<gene>
    <name evidence="2" type="ORF">FQ775_06015</name>
</gene>
<feature type="compositionally biased region" description="Basic and acidic residues" evidence="1">
    <location>
        <begin position="69"/>
        <end position="79"/>
    </location>
</feature>
<feature type="compositionally biased region" description="Pro residues" evidence="1">
    <location>
        <begin position="106"/>
        <end position="123"/>
    </location>
</feature>
<name>A0A5B8KWL7_9HYPH</name>
<dbReference type="RefSeq" id="WP_146298619.1">
    <property type="nucleotide sequence ID" value="NZ_CP042301.2"/>
</dbReference>
<evidence type="ECO:0000313" key="2">
    <source>
        <dbReference type="EMBL" id="QDY99965.1"/>
    </source>
</evidence>
<dbReference type="KEGG" id="niy:FQ775_06015"/>
<dbReference type="AlphaFoldDB" id="A0A5B8KWL7"/>
<dbReference type="Proteomes" id="UP000321389">
    <property type="component" value="Chromosome"/>
</dbReference>
<organism evidence="2 3">
    <name type="scientific">Nitratireductor mangrovi</name>
    <dbReference type="NCBI Taxonomy" id="2599600"/>
    <lineage>
        <taxon>Bacteria</taxon>
        <taxon>Pseudomonadati</taxon>
        <taxon>Pseudomonadota</taxon>
        <taxon>Alphaproteobacteria</taxon>
        <taxon>Hyphomicrobiales</taxon>
        <taxon>Phyllobacteriaceae</taxon>
        <taxon>Nitratireductor</taxon>
    </lineage>
</organism>
<proteinExistence type="predicted"/>
<reference evidence="2" key="1">
    <citation type="submission" date="2020-04" db="EMBL/GenBank/DDBJ databases">
        <title>Nitratireductor sp. nov. isolated from mangrove soil.</title>
        <authorList>
            <person name="Ye Y."/>
        </authorList>
    </citation>
    <scope>NUCLEOTIDE SEQUENCE</scope>
    <source>
        <strain evidence="2">SY7</strain>
    </source>
</reference>
<accession>A0A5B8KWL7</accession>
<dbReference type="OrthoDB" id="7161229at2"/>
<feature type="region of interest" description="Disordered" evidence="1">
    <location>
        <begin position="49"/>
        <end position="258"/>
    </location>
</feature>
<evidence type="ECO:0000256" key="1">
    <source>
        <dbReference type="SAM" id="MobiDB-lite"/>
    </source>
</evidence>
<protein>
    <recommendedName>
        <fullName evidence="4">Cell envelope integrity protein TolA</fullName>
    </recommendedName>
</protein>
<dbReference type="Gene3D" id="3.30.1150.10">
    <property type="match status" value="1"/>
</dbReference>
<feature type="compositionally biased region" description="Basic and acidic residues" evidence="1">
    <location>
        <begin position="246"/>
        <end position="258"/>
    </location>
</feature>
<keyword evidence="3" id="KW-1185">Reference proteome</keyword>